<feature type="signal peptide" evidence="10">
    <location>
        <begin position="1"/>
        <end position="19"/>
    </location>
</feature>
<dbReference type="Pfam" id="PF10225">
    <property type="entry name" value="NEMP"/>
    <property type="match status" value="1"/>
</dbReference>
<evidence type="ECO:0000256" key="5">
    <source>
        <dbReference type="ARBA" id="ARBA00022989"/>
    </source>
</evidence>
<dbReference type="GO" id="GO:0005637">
    <property type="term" value="C:nuclear inner membrane"/>
    <property type="evidence" value="ECO:0007669"/>
    <property type="project" value="UniProtKB-SubCell"/>
</dbReference>
<dbReference type="PANTHER" id="PTHR13598:SF1">
    <property type="entry name" value="AT07567P-RELATED"/>
    <property type="match status" value="1"/>
</dbReference>
<accession>A0A9N9X1I0</accession>
<evidence type="ECO:0000256" key="3">
    <source>
        <dbReference type="ARBA" id="ARBA00022692"/>
    </source>
</evidence>
<feature type="transmembrane region" description="Helical" evidence="9">
    <location>
        <begin position="192"/>
        <end position="212"/>
    </location>
</feature>
<reference evidence="11" key="1">
    <citation type="submission" date="2022-01" db="EMBL/GenBank/DDBJ databases">
        <authorList>
            <person name="King R."/>
        </authorList>
    </citation>
    <scope>NUCLEOTIDE SEQUENCE</scope>
</reference>
<dbReference type="AlphaFoldDB" id="A0A9N9X1I0"/>
<evidence type="ECO:0000256" key="6">
    <source>
        <dbReference type="ARBA" id="ARBA00023136"/>
    </source>
</evidence>
<dbReference type="PANTHER" id="PTHR13598">
    <property type="entry name" value="AT07567P-RELATED"/>
    <property type="match status" value="1"/>
</dbReference>
<evidence type="ECO:0000256" key="2">
    <source>
        <dbReference type="ARBA" id="ARBA00005748"/>
    </source>
</evidence>
<evidence type="ECO:0000313" key="11">
    <source>
        <dbReference type="EMBL" id="CAG9815735.1"/>
    </source>
</evidence>
<evidence type="ECO:0000256" key="10">
    <source>
        <dbReference type="SAM" id="SignalP"/>
    </source>
</evidence>
<sequence>MLWISVIFTLVFVSSGSSANEISNVHVLDPGETFHFNSKGPIHLEIFCYKGKPKNIIYIWQTIILQLIHHTDDFSMFEGFDPGDVKKQYAEKQSFWSINIFSPRQRSMKLNPFNTSCVGIESRETYTVKLNVIVIDFWKVSLLIVGLFLFLSAETLSKNVIFHYICGVSVGITASLLILIYLVSKIFPRKPFMYGIIGCGWTVVIYALQLIWANMQTILTGYKLFVVWYIIGTGLLSFIFCYRWGPVENKRTINLIRWSMQLLGLVTIFNSSHYQEAAMGQIVTLLIAYNMPQKWVVKPKMYWRRKFPPKIPLLTEDEFHQQAVRETAKALEELRKFCASPECNQWKTVTKLKNVKRFASFVEGNSHLSDEEILEYETSVQGEITDDEHDDELTDEEY</sequence>
<evidence type="ECO:0000256" key="1">
    <source>
        <dbReference type="ARBA" id="ARBA00004575"/>
    </source>
</evidence>
<keyword evidence="7" id="KW-0539">Nucleus</keyword>
<dbReference type="EMBL" id="OU896718">
    <property type="protein sequence ID" value="CAG9815735.1"/>
    <property type="molecule type" value="Genomic_DNA"/>
</dbReference>
<evidence type="ECO:0000256" key="9">
    <source>
        <dbReference type="SAM" id="Phobius"/>
    </source>
</evidence>
<dbReference type="Proteomes" id="UP001153737">
    <property type="component" value="Chromosome 12"/>
</dbReference>
<evidence type="ECO:0000256" key="8">
    <source>
        <dbReference type="SAM" id="MobiDB-lite"/>
    </source>
</evidence>
<keyword evidence="12" id="KW-1185">Reference proteome</keyword>
<proteinExistence type="inferred from homology"/>
<feature type="chain" id="PRO_5040213601" description="Nuclear envelope integral membrane protein 1" evidence="10">
    <location>
        <begin position="20"/>
        <end position="398"/>
    </location>
</feature>
<keyword evidence="6 9" id="KW-0472">Membrane</keyword>
<dbReference type="OrthoDB" id="509138at2759"/>
<keyword evidence="3 9" id="KW-0812">Transmembrane</keyword>
<comment type="similarity">
    <text evidence="2">Belongs to the NEMP family.</text>
</comment>
<keyword evidence="4 10" id="KW-0732">Signal</keyword>
<gene>
    <name evidence="11" type="ORF">PHAECO_LOCUS3198</name>
</gene>
<feature type="region of interest" description="Disordered" evidence="8">
    <location>
        <begin position="379"/>
        <end position="398"/>
    </location>
</feature>
<feature type="transmembrane region" description="Helical" evidence="9">
    <location>
        <begin position="161"/>
        <end position="183"/>
    </location>
</feature>
<evidence type="ECO:0008006" key="13">
    <source>
        <dbReference type="Google" id="ProtNLM"/>
    </source>
</evidence>
<name>A0A9N9X1I0_PHACE</name>
<protein>
    <recommendedName>
        <fullName evidence="13">Nuclear envelope integral membrane protein 1</fullName>
    </recommendedName>
</protein>
<evidence type="ECO:0000256" key="4">
    <source>
        <dbReference type="ARBA" id="ARBA00022729"/>
    </source>
</evidence>
<keyword evidence="5 9" id="KW-1133">Transmembrane helix</keyword>
<reference evidence="11" key="2">
    <citation type="submission" date="2022-10" db="EMBL/GenBank/DDBJ databases">
        <authorList>
            <consortium name="ENA_rothamsted_submissions"/>
            <consortium name="culmorum"/>
            <person name="King R."/>
        </authorList>
    </citation>
    <scope>NUCLEOTIDE SEQUENCE</scope>
</reference>
<evidence type="ECO:0000313" key="12">
    <source>
        <dbReference type="Proteomes" id="UP001153737"/>
    </source>
</evidence>
<evidence type="ECO:0000256" key="7">
    <source>
        <dbReference type="ARBA" id="ARBA00023242"/>
    </source>
</evidence>
<feature type="compositionally biased region" description="Acidic residues" evidence="8">
    <location>
        <begin position="384"/>
        <end position="398"/>
    </location>
</feature>
<feature type="transmembrane region" description="Helical" evidence="9">
    <location>
        <begin position="224"/>
        <end position="243"/>
    </location>
</feature>
<organism evidence="11 12">
    <name type="scientific">Phaedon cochleariae</name>
    <name type="common">Mustard beetle</name>
    <dbReference type="NCBI Taxonomy" id="80249"/>
    <lineage>
        <taxon>Eukaryota</taxon>
        <taxon>Metazoa</taxon>
        <taxon>Ecdysozoa</taxon>
        <taxon>Arthropoda</taxon>
        <taxon>Hexapoda</taxon>
        <taxon>Insecta</taxon>
        <taxon>Pterygota</taxon>
        <taxon>Neoptera</taxon>
        <taxon>Endopterygota</taxon>
        <taxon>Coleoptera</taxon>
        <taxon>Polyphaga</taxon>
        <taxon>Cucujiformia</taxon>
        <taxon>Chrysomeloidea</taxon>
        <taxon>Chrysomelidae</taxon>
        <taxon>Chrysomelinae</taxon>
        <taxon>Chrysomelini</taxon>
        <taxon>Phaedon</taxon>
    </lineage>
</organism>
<dbReference type="InterPro" id="IPR019358">
    <property type="entry name" value="NEMP_fam"/>
</dbReference>
<comment type="subcellular location">
    <subcellularLocation>
        <location evidence="1">Nucleus inner membrane</location>
        <topology evidence="1">Multi-pass membrane protein</topology>
        <orientation evidence="1">Nucleoplasmic side</orientation>
    </subcellularLocation>
</comment>